<name>A0A7I8KA93_SPIIN</name>
<accession>A0A7I8KA93</accession>
<protein>
    <submittedName>
        <fullName evidence="1">Uncharacterized protein</fullName>
    </submittedName>
</protein>
<proteinExistence type="predicted"/>
<dbReference type="AlphaFoldDB" id="A0A7I8KA93"/>
<sequence length="57" mass="6567">MESLLERFKLYFDHQSLMNRDDAGVVLQRISSFSGHFLHISNRAPIKSLDGKTPYEA</sequence>
<reference evidence="1" key="1">
    <citation type="submission" date="2020-02" db="EMBL/GenBank/DDBJ databases">
        <authorList>
            <person name="Scholz U."/>
            <person name="Mascher M."/>
            <person name="Fiebig A."/>
        </authorList>
    </citation>
    <scope>NUCLEOTIDE SEQUENCE</scope>
</reference>
<evidence type="ECO:0000313" key="2">
    <source>
        <dbReference type="Proteomes" id="UP000663760"/>
    </source>
</evidence>
<evidence type="ECO:0000313" key="1">
    <source>
        <dbReference type="EMBL" id="CAA7394144.1"/>
    </source>
</evidence>
<dbReference type="EMBL" id="LR746267">
    <property type="protein sequence ID" value="CAA7394144.1"/>
    <property type="molecule type" value="Genomic_DNA"/>
</dbReference>
<gene>
    <name evidence="1" type="ORF">SI8410_04004805</name>
</gene>
<keyword evidence="2" id="KW-1185">Reference proteome</keyword>
<organism evidence="1 2">
    <name type="scientific">Spirodela intermedia</name>
    <name type="common">Intermediate duckweed</name>
    <dbReference type="NCBI Taxonomy" id="51605"/>
    <lineage>
        <taxon>Eukaryota</taxon>
        <taxon>Viridiplantae</taxon>
        <taxon>Streptophyta</taxon>
        <taxon>Embryophyta</taxon>
        <taxon>Tracheophyta</taxon>
        <taxon>Spermatophyta</taxon>
        <taxon>Magnoliopsida</taxon>
        <taxon>Liliopsida</taxon>
        <taxon>Araceae</taxon>
        <taxon>Lemnoideae</taxon>
        <taxon>Spirodela</taxon>
    </lineage>
</organism>
<dbReference type="Proteomes" id="UP000663760">
    <property type="component" value="Chromosome 4"/>
</dbReference>